<reference evidence="1" key="1">
    <citation type="journal article" date="2021" name="PeerJ">
        <title>Extensive microbial diversity within the chicken gut microbiome revealed by metagenomics and culture.</title>
        <authorList>
            <person name="Gilroy R."/>
            <person name="Ravi A."/>
            <person name="Getino M."/>
            <person name="Pursley I."/>
            <person name="Horton D.L."/>
            <person name="Alikhan N.F."/>
            <person name="Baker D."/>
            <person name="Gharbi K."/>
            <person name="Hall N."/>
            <person name="Watson M."/>
            <person name="Adriaenssens E.M."/>
            <person name="Foster-Nyarko E."/>
            <person name="Jarju S."/>
            <person name="Secka A."/>
            <person name="Antonio M."/>
            <person name="Oren A."/>
            <person name="Chaudhuri R.R."/>
            <person name="La Ragione R."/>
            <person name="Hildebrand F."/>
            <person name="Pallen M.J."/>
        </authorList>
    </citation>
    <scope>NUCLEOTIDE SEQUENCE</scope>
    <source>
        <strain evidence="1">ChiHjej13B12-4958</strain>
    </source>
</reference>
<reference evidence="1" key="2">
    <citation type="submission" date="2021-04" db="EMBL/GenBank/DDBJ databases">
        <authorList>
            <person name="Gilroy R."/>
        </authorList>
    </citation>
    <scope>NUCLEOTIDE SEQUENCE</scope>
    <source>
        <strain evidence="1">ChiHjej13B12-4958</strain>
    </source>
</reference>
<proteinExistence type="predicted"/>
<evidence type="ECO:0000313" key="2">
    <source>
        <dbReference type="Proteomes" id="UP000823858"/>
    </source>
</evidence>
<name>A0A9D2TPY9_9CORY</name>
<dbReference type="Gene3D" id="3.40.50.1820">
    <property type="entry name" value="alpha/beta hydrolase"/>
    <property type="match status" value="1"/>
</dbReference>
<dbReference type="SUPFAM" id="SSF53474">
    <property type="entry name" value="alpha/beta-Hydrolases"/>
    <property type="match status" value="1"/>
</dbReference>
<dbReference type="InterPro" id="IPR029058">
    <property type="entry name" value="AB_hydrolase_fold"/>
</dbReference>
<sequence>MKEAGIVVIRNRGIGEPEPGPTLSGVTDLLPSDWTCLENPWLAQYGPAGERREGRVPFLDAVDSGSTSLTTMVRKAIGDGNRVVLLGYSGGAVLVHRTLDQLSTGERRKIAAVGFVSDPEQPRLATGDADRYGIRGESPITDIPARWAADPDDGICLCPDNSPLRLLAQWTPDVGWGSPLALRQQARRAVTLRRNPAYAVDMKDLDGEKARFGEARRLIDGYRGDDHISYGVRTEEGTTATYLENMALWLRATVAGQPTGDRGVAQLGCSTSA</sequence>
<evidence type="ECO:0000313" key="1">
    <source>
        <dbReference type="EMBL" id="HJC84539.1"/>
    </source>
</evidence>
<protein>
    <submittedName>
        <fullName evidence="1">PE-PPE domain-containing protein</fullName>
    </submittedName>
</protein>
<comment type="caution">
    <text evidence="1">The sequence shown here is derived from an EMBL/GenBank/DDBJ whole genome shotgun (WGS) entry which is preliminary data.</text>
</comment>
<organism evidence="1 2">
    <name type="scientific">Candidatus Corynebacterium faecigallinarum</name>
    <dbReference type="NCBI Taxonomy" id="2838528"/>
    <lineage>
        <taxon>Bacteria</taxon>
        <taxon>Bacillati</taxon>
        <taxon>Actinomycetota</taxon>
        <taxon>Actinomycetes</taxon>
        <taxon>Mycobacteriales</taxon>
        <taxon>Corynebacteriaceae</taxon>
        <taxon>Corynebacterium</taxon>
    </lineage>
</organism>
<gene>
    <name evidence="1" type="ORF">H9751_03120</name>
</gene>
<dbReference type="EMBL" id="DWVP01000004">
    <property type="protein sequence ID" value="HJC84539.1"/>
    <property type="molecule type" value="Genomic_DNA"/>
</dbReference>
<accession>A0A9D2TPY9</accession>
<dbReference type="Proteomes" id="UP000823858">
    <property type="component" value="Unassembled WGS sequence"/>
</dbReference>
<dbReference type="AlphaFoldDB" id="A0A9D2TPY9"/>